<gene>
    <name evidence="1" type="ORF">GCM10011352_03330</name>
</gene>
<sequence>MLLKQTVTLQSADERLAFLVVSRFERQQVKLVALLPTGQPLTALEYDGKQLQQTVSVPVNLPAESILATIQFALWPEPSLRRHYRPEQGWTLSAETNRRQLWHHGALLLDIIYDADITLVHDYLRAYQVRIQTLEEMNLGT</sequence>
<accession>A0ABQ1K1B2</accession>
<organism evidence="1 2">
    <name type="scientific">Marinobacterium zhoushanense</name>
    <dbReference type="NCBI Taxonomy" id="1679163"/>
    <lineage>
        <taxon>Bacteria</taxon>
        <taxon>Pseudomonadati</taxon>
        <taxon>Pseudomonadota</taxon>
        <taxon>Gammaproteobacteria</taxon>
        <taxon>Oceanospirillales</taxon>
        <taxon>Oceanospirillaceae</taxon>
        <taxon>Marinobacterium</taxon>
    </lineage>
</organism>
<keyword evidence="2" id="KW-1185">Reference proteome</keyword>
<evidence type="ECO:0000313" key="2">
    <source>
        <dbReference type="Proteomes" id="UP000629025"/>
    </source>
</evidence>
<reference evidence="2" key="1">
    <citation type="journal article" date="2019" name="Int. J. Syst. Evol. Microbiol.">
        <title>The Global Catalogue of Microorganisms (GCM) 10K type strain sequencing project: providing services to taxonomists for standard genome sequencing and annotation.</title>
        <authorList>
            <consortium name="The Broad Institute Genomics Platform"/>
            <consortium name="The Broad Institute Genome Sequencing Center for Infectious Disease"/>
            <person name="Wu L."/>
            <person name="Ma J."/>
        </authorList>
    </citation>
    <scope>NUCLEOTIDE SEQUENCE [LARGE SCALE GENOMIC DNA]</scope>
    <source>
        <strain evidence="2">CGMCC 1.15341</strain>
    </source>
</reference>
<protein>
    <submittedName>
        <fullName evidence="1">Uncharacterized protein</fullName>
    </submittedName>
</protein>
<dbReference type="EMBL" id="BMIJ01000001">
    <property type="protein sequence ID" value="GGB80955.1"/>
    <property type="molecule type" value="Genomic_DNA"/>
</dbReference>
<dbReference type="Pfam" id="PF11659">
    <property type="entry name" value="DUF3261"/>
    <property type="match status" value="1"/>
</dbReference>
<dbReference type="Proteomes" id="UP000629025">
    <property type="component" value="Unassembled WGS sequence"/>
</dbReference>
<comment type="caution">
    <text evidence="1">The sequence shown here is derived from an EMBL/GenBank/DDBJ whole genome shotgun (WGS) entry which is preliminary data.</text>
</comment>
<name>A0ABQ1K1B2_9GAMM</name>
<dbReference type="InterPro" id="IPR021675">
    <property type="entry name" value="DUF3261"/>
</dbReference>
<proteinExistence type="predicted"/>
<evidence type="ECO:0000313" key="1">
    <source>
        <dbReference type="EMBL" id="GGB80955.1"/>
    </source>
</evidence>